<sequence length="272" mass="30605">MSWEKIDYETAKREFSIIDHENELYPNTAPYLVWGKQPSPTYEDPCERMRVFVHRGDLKVDKLEFDTNHFIDPVADMLIIDGNLVIEGDLDVEQLDVGTPGYLCVRGNLTARDLFLTSQFEVIVWGDIHIQDIVLAGEFAGGQLRCKGDLKASIFVIEEYIIYCGGRLEGTLYAAVNPHQDPNFAYEITVKGGDEQEVIKVCFDEEEDAFWLLHLPDGVSPEEFDSSEELRPYAILSSSVQDEYGGGGYSVSAVKPLVKQYGLATFTGNEKQ</sequence>
<accession>A0ABT9VZS8</accession>
<gene>
    <name evidence="1" type="ORF">J2S11_002417</name>
</gene>
<proteinExistence type="predicted"/>
<keyword evidence="2" id="KW-1185">Reference proteome</keyword>
<organism evidence="1 2">
    <name type="scientific">Caldalkalibacillus horti</name>
    <dbReference type="NCBI Taxonomy" id="77523"/>
    <lineage>
        <taxon>Bacteria</taxon>
        <taxon>Bacillati</taxon>
        <taxon>Bacillota</taxon>
        <taxon>Bacilli</taxon>
        <taxon>Bacillales</taxon>
        <taxon>Bacillaceae</taxon>
        <taxon>Caldalkalibacillus</taxon>
    </lineage>
</organism>
<protein>
    <submittedName>
        <fullName evidence="1">Cytoskeletal protein CcmA (Bactofilin family)</fullName>
    </submittedName>
</protein>
<dbReference type="Proteomes" id="UP001235840">
    <property type="component" value="Unassembled WGS sequence"/>
</dbReference>
<evidence type="ECO:0000313" key="2">
    <source>
        <dbReference type="Proteomes" id="UP001235840"/>
    </source>
</evidence>
<comment type="caution">
    <text evidence="1">The sequence shown here is derived from an EMBL/GenBank/DDBJ whole genome shotgun (WGS) entry which is preliminary data.</text>
</comment>
<evidence type="ECO:0000313" key="1">
    <source>
        <dbReference type="EMBL" id="MDQ0166513.1"/>
    </source>
</evidence>
<dbReference type="EMBL" id="JAUSTY010000009">
    <property type="protein sequence ID" value="MDQ0166513.1"/>
    <property type="molecule type" value="Genomic_DNA"/>
</dbReference>
<reference evidence="1 2" key="1">
    <citation type="submission" date="2023-07" db="EMBL/GenBank/DDBJ databases">
        <title>Genomic Encyclopedia of Type Strains, Phase IV (KMG-IV): sequencing the most valuable type-strain genomes for metagenomic binning, comparative biology and taxonomic classification.</title>
        <authorList>
            <person name="Goeker M."/>
        </authorList>
    </citation>
    <scope>NUCLEOTIDE SEQUENCE [LARGE SCALE GENOMIC DNA]</scope>
    <source>
        <strain evidence="1 2">DSM 12751</strain>
    </source>
</reference>
<dbReference type="RefSeq" id="WP_307394783.1">
    <property type="nucleotide sequence ID" value="NZ_BAAADK010000045.1"/>
</dbReference>
<name>A0ABT9VZS8_9BACI</name>